<evidence type="ECO:0000313" key="2">
    <source>
        <dbReference type="Proteomes" id="UP000027931"/>
    </source>
</evidence>
<accession>A0A074MA57</accession>
<proteinExistence type="predicted"/>
<dbReference type="Pfam" id="PF06962">
    <property type="entry name" value="rRNA_methylase"/>
    <property type="match status" value="1"/>
</dbReference>
<name>A0A074MA57_9BACL</name>
<dbReference type="InterPro" id="IPR010719">
    <property type="entry name" value="MnmM_MeTrfase"/>
</dbReference>
<evidence type="ECO:0000313" key="1">
    <source>
        <dbReference type="EMBL" id="KEO82842.1"/>
    </source>
</evidence>
<dbReference type="GO" id="GO:0032259">
    <property type="term" value="P:methylation"/>
    <property type="evidence" value="ECO:0007669"/>
    <property type="project" value="UniProtKB-KW"/>
</dbReference>
<sequence>MVIKPMFSYVRALLAEVLREGDVAVDGTVGKGHDTLFLAQSVGDTGRVYGFDIQEEALAAARTRVEEAGVAERVVFFQESHERMREFVAGPVQAAMFNLGYLPGGDPSVVTTTGSTLPALEAALELLAPGGILTIMLYRGHEEGEAESEAVLEWAHALDTRRCHVLLYRFWNQKNSPPLLLAIEKRR</sequence>
<comment type="caution">
    <text evidence="1">The sequence shown here is derived from an EMBL/GenBank/DDBJ whole genome shotgun (WGS) entry which is preliminary data.</text>
</comment>
<dbReference type="PANTHER" id="PTHR35276">
    <property type="entry name" value="S-ADENOSYL-L-METHIONINE-DEPENDENT METHYLTRANSFERASES SUPERFAMILY PROTEIN"/>
    <property type="match status" value="1"/>
</dbReference>
<dbReference type="Proteomes" id="UP000027931">
    <property type="component" value="Unassembled WGS sequence"/>
</dbReference>
<dbReference type="SUPFAM" id="SSF53335">
    <property type="entry name" value="S-adenosyl-L-methionine-dependent methyltransferases"/>
    <property type="match status" value="1"/>
</dbReference>
<keyword evidence="2" id="KW-1185">Reference proteome</keyword>
<dbReference type="InterPro" id="IPR029063">
    <property type="entry name" value="SAM-dependent_MTases_sf"/>
</dbReference>
<dbReference type="GO" id="GO:0008168">
    <property type="term" value="F:methyltransferase activity"/>
    <property type="evidence" value="ECO:0007669"/>
    <property type="project" value="UniProtKB-KW"/>
</dbReference>
<dbReference type="STRING" id="1157490.EL26_13105"/>
<dbReference type="RefSeq" id="WP_038089150.1">
    <property type="nucleotide sequence ID" value="NZ_JMIR01000017.1"/>
</dbReference>
<keyword evidence="1" id="KW-0489">Methyltransferase</keyword>
<reference evidence="1 2" key="1">
    <citation type="journal article" date="2013" name="Int. J. Syst. Evol. Microbiol.">
        <title>Tumebacillus flagellatus sp. nov., an alpha-amylase/pullulanase-producing bacterium isolated from cassava wastewater.</title>
        <authorList>
            <person name="Wang Q."/>
            <person name="Xie N."/>
            <person name="Qin Y."/>
            <person name="Shen N."/>
            <person name="Zhu J."/>
            <person name="Mi H."/>
            <person name="Huang R."/>
        </authorList>
    </citation>
    <scope>NUCLEOTIDE SEQUENCE [LARGE SCALE GENOMIC DNA]</scope>
    <source>
        <strain evidence="1 2">GST4</strain>
    </source>
</reference>
<dbReference type="PANTHER" id="PTHR35276:SF1">
    <property type="entry name" value="TRNA (MNM(5)S(2)U34)-METHYLTRANSFERASE, CHLOROPLASTIC"/>
    <property type="match status" value="1"/>
</dbReference>
<dbReference type="OrthoDB" id="9792989at2"/>
<organism evidence="1 2">
    <name type="scientific">Tumebacillus flagellatus</name>
    <dbReference type="NCBI Taxonomy" id="1157490"/>
    <lineage>
        <taxon>Bacteria</taxon>
        <taxon>Bacillati</taxon>
        <taxon>Bacillota</taxon>
        <taxon>Bacilli</taxon>
        <taxon>Bacillales</taxon>
        <taxon>Alicyclobacillaceae</taxon>
        <taxon>Tumebacillus</taxon>
    </lineage>
</organism>
<gene>
    <name evidence="1" type="ORF">EL26_13105</name>
</gene>
<dbReference type="eggNOG" id="COG0275">
    <property type="taxonomic scope" value="Bacteria"/>
</dbReference>
<dbReference type="AlphaFoldDB" id="A0A074MA57"/>
<keyword evidence="1" id="KW-0808">Transferase</keyword>
<dbReference type="Gene3D" id="3.40.50.150">
    <property type="entry name" value="Vaccinia Virus protein VP39"/>
    <property type="match status" value="1"/>
</dbReference>
<protein>
    <submittedName>
        <fullName evidence="1">rRNA methyltransferase</fullName>
    </submittedName>
</protein>
<dbReference type="EMBL" id="JMIR01000017">
    <property type="protein sequence ID" value="KEO82842.1"/>
    <property type="molecule type" value="Genomic_DNA"/>
</dbReference>